<comment type="caution">
    <text evidence="10">The sequence shown here is derived from an EMBL/GenBank/DDBJ whole genome shotgun (WGS) entry which is preliminary data.</text>
</comment>
<dbReference type="SUPFAM" id="SSF55979">
    <property type="entry name" value="DNA clamp"/>
    <property type="match status" value="1"/>
</dbReference>
<dbReference type="Gene3D" id="3.10.150.10">
    <property type="entry name" value="DNA Polymerase III, subunit A, domain 2"/>
    <property type="match status" value="1"/>
</dbReference>
<dbReference type="InterPro" id="IPR001001">
    <property type="entry name" value="DNA_polIII_beta"/>
</dbReference>
<name>A0A1F4X3I5_UNCKA</name>
<dbReference type="GO" id="GO:0003887">
    <property type="term" value="F:DNA-directed DNA polymerase activity"/>
    <property type="evidence" value="ECO:0007669"/>
    <property type="project" value="UniProtKB-KW"/>
</dbReference>
<protein>
    <recommendedName>
        <fullName evidence="12">DNA polymerase III beta sliding clamp central domain-containing protein</fullName>
    </recommendedName>
</protein>
<dbReference type="EMBL" id="MEWG01000047">
    <property type="protein sequence ID" value="OGC76270.1"/>
    <property type="molecule type" value="Genomic_DNA"/>
</dbReference>
<keyword evidence="8" id="KW-0238">DNA-binding</keyword>
<keyword evidence="3" id="KW-0963">Cytoplasm</keyword>
<feature type="compositionally biased region" description="Acidic residues" evidence="9">
    <location>
        <begin position="362"/>
        <end position="393"/>
    </location>
</feature>
<dbReference type="SMART" id="SM00480">
    <property type="entry name" value="POL3Bc"/>
    <property type="match status" value="1"/>
</dbReference>
<evidence type="ECO:0000256" key="4">
    <source>
        <dbReference type="ARBA" id="ARBA00022679"/>
    </source>
</evidence>
<dbReference type="GO" id="GO:0006271">
    <property type="term" value="P:DNA strand elongation involved in DNA replication"/>
    <property type="evidence" value="ECO:0007669"/>
    <property type="project" value="TreeGrafter"/>
</dbReference>
<keyword evidence="5" id="KW-0548">Nucleotidyltransferase</keyword>
<evidence type="ECO:0000256" key="3">
    <source>
        <dbReference type="ARBA" id="ARBA00022490"/>
    </source>
</evidence>
<sequence>MAKRKTATTQQKETETKNKINRKHLLDALVKVRPGIANKEVVENSTHFNFSPDRIWTDNDEISVAQKFNSGITGSIKAQEFYDLIAKLPFDEVFIDQKEDKVFISDNNRFEAIIKTIQTTRQQGANPPESNSKKWMKLPSNFSKAATFCVFSASKNITKPELTCIFFVQDDDKAFAISCDGYRGTMFYLNDNIAKDFLLPANVAKHMKTYNPTKYIVEDAWMHFMNNENTVISCRVLGGEYPEQIWGFFDVDGDQVALPQGTGDVIRRVETLVTEEFDQDRAIEMVFSKDKLTCIGKGPLGSVTEKIEIDYKGKENSIKVHPTLLADILKHLSTVQLGERLKFCAEDFEHCVCLFESTEEETEETVEDEVVDESSVEEEVETVDMSGEEEVIEEEKPVTTRRRKK</sequence>
<evidence type="ECO:0000256" key="9">
    <source>
        <dbReference type="SAM" id="MobiDB-lite"/>
    </source>
</evidence>
<organism evidence="10 11">
    <name type="scientific">candidate division WWE3 bacterium RIFOXYD1_FULL_39_9</name>
    <dbReference type="NCBI Taxonomy" id="1802649"/>
    <lineage>
        <taxon>Bacteria</taxon>
        <taxon>Katanobacteria</taxon>
    </lineage>
</organism>
<comment type="similarity">
    <text evidence="2">Belongs to the beta sliding clamp family.</text>
</comment>
<evidence type="ECO:0000313" key="10">
    <source>
        <dbReference type="EMBL" id="OGC76270.1"/>
    </source>
</evidence>
<evidence type="ECO:0000256" key="8">
    <source>
        <dbReference type="ARBA" id="ARBA00023125"/>
    </source>
</evidence>
<dbReference type="PANTHER" id="PTHR30478">
    <property type="entry name" value="DNA POLYMERASE III SUBUNIT BETA"/>
    <property type="match status" value="1"/>
</dbReference>
<dbReference type="GO" id="GO:0009360">
    <property type="term" value="C:DNA polymerase III complex"/>
    <property type="evidence" value="ECO:0007669"/>
    <property type="project" value="InterPro"/>
</dbReference>
<keyword evidence="6" id="KW-0235">DNA replication</keyword>
<dbReference type="PANTHER" id="PTHR30478:SF0">
    <property type="entry name" value="BETA SLIDING CLAMP"/>
    <property type="match status" value="1"/>
</dbReference>
<accession>A0A1F4X3I5</accession>
<evidence type="ECO:0000256" key="2">
    <source>
        <dbReference type="ARBA" id="ARBA00010752"/>
    </source>
</evidence>
<dbReference type="Gene3D" id="3.70.10.10">
    <property type="match status" value="1"/>
</dbReference>
<reference evidence="10 11" key="1">
    <citation type="journal article" date="2016" name="Nat. Commun.">
        <title>Thousands of microbial genomes shed light on interconnected biogeochemical processes in an aquifer system.</title>
        <authorList>
            <person name="Anantharaman K."/>
            <person name="Brown C.T."/>
            <person name="Hug L.A."/>
            <person name="Sharon I."/>
            <person name="Castelle C.J."/>
            <person name="Probst A.J."/>
            <person name="Thomas B.C."/>
            <person name="Singh A."/>
            <person name="Wilkins M.J."/>
            <person name="Karaoz U."/>
            <person name="Brodie E.L."/>
            <person name="Williams K.H."/>
            <person name="Hubbard S.S."/>
            <person name="Banfield J.F."/>
        </authorList>
    </citation>
    <scope>NUCLEOTIDE SEQUENCE [LARGE SCALE GENOMIC DNA]</scope>
</reference>
<keyword evidence="7" id="KW-0239">DNA-directed DNA polymerase</keyword>
<evidence type="ECO:0008006" key="12">
    <source>
        <dbReference type="Google" id="ProtNLM"/>
    </source>
</evidence>
<keyword evidence="4" id="KW-0808">Transferase</keyword>
<dbReference type="GO" id="GO:0005737">
    <property type="term" value="C:cytoplasm"/>
    <property type="evidence" value="ECO:0007669"/>
    <property type="project" value="UniProtKB-SubCell"/>
</dbReference>
<dbReference type="GO" id="GO:0003677">
    <property type="term" value="F:DNA binding"/>
    <property type="evidence" value="ECO:0007669"/>
    <property type="project" value="UniProtKB-KW"/>
</dbReference>
<evidence type="ECO:0000313" key="11">
    <source>
        <dbReference type="Proteomes" id="UP000176815"/>
    </source>
</evidence>
<feature type="region of interest" description="Disordered" evidence="9">
    <location>
        <begin position="362"/>
        <end position="405"/>
    </location>
</feature>
<dbReference type="AlphaFoldDB" id="A0A1F4X3I5"/>
<gene>
    <name evidence="10" type="ORF">A2619_02340</name>
</gene>
<comment type="subcellular location">
    <subcellularLocation>
        <location evidence="1">Cytoplasm</location>
    </subcellularLocation>
</comment>
<dbReference type="InterPro" id="IPR046938">
    <property type="entry name" value="DNA_clamp_sf"/>
</dbReference>
<evidence type="ECO:0000256" key="5">
    <source>
        <dbReference type="ARBA" id="ARBA00022695"/>
    </source>
</evidence>
<dbReference type="Proteomes" id="UP000176815">
    <property type="component" value="Unassembled WGS sequence"/>
</dbReference>
<evidence type="ECO:0000256" key="1">
    <source>
        <dbReference type="ARBA" id="ARBA00004496"/>
    </source>
</evidence>
<proteinExistence type="inferred from homology"/>
<evidence type="ECO:0000256" key="6">
    <source>
        <dbReference type="ARBA" id="ARBA00022705"/>
    </source>
</evidence>
<evidence type="ECO:0000256" key="7">
    <source>
        <dbReference type="ARBA" id="ARBA00022932"/>
    </source>
</evidence>